<dbReference type="GeneID" id="67014599"/>
<comment type="caution">
    <text evidence="2">The sequence shown here is derived from an EMBL/GenBank/DDBJ whole genome shotgun (WGS) entry which is preliminary data.</text>
</comment>
<keyword evidence="3" id="KW-1185">Reference proteome</keyword>
<evidence type="ECO:0000313" key="2">
    <source>
        <dbReference type="EMBL" id="CAG5153214.1"/>
    </source>
</evidence>
<name>A0A8J2HZK6_9PLEO</name>
<dbReference type="Proteomes" id="UP000676310">
    <property type="component" value="Unassembled WGS sequence"/>
</dbReference>
<accession>A0A8J2HZK6</accession>
<organism evidence="2 3">
    <name type="scientific">Alternaria atra</name>
    <dbReference type="NCBI Taxonomy" id="119953"/>
    <lineage>
        <taxon>Eukaryota</taxon>
        <taxon>Fungi</taxon>
        <taxon>Dikarya</taxon>
        <taxon>Ascomycota</taxon>
        <taxon>Pezizomycotina</taxon>
        <taxon>Dothideomycetes</taxon>
        <taxon>Pleosporomycetidae</taxon>
        <taxon>Pleosporales</taxon>
        <taxon>Pleosporineae</taxon>
        <taxon>Pleosporaceae</taxon>
        <taxon>Alternaria</taxon>
        <taxon>Alternaria sect. Ulocladioides</taxon>
    </lineage>
</organism>
<gene>
    <name evidence="2" type="ORF">ALTATR162_LOCUS3082</name>
</gene>
<evidence type="ECO:0000313" key="3">
    <source>
        <dbReference type="Proteomes" id="UP000676310"/>
    </source>
</evidence>
<feature type="region of interest" description="Disordered" evidence="1">
    <location>
        <begin position="1"/>
        <end position="28"/>
    </location>
</feature>
<dbReference type="EMBL" id="CAJRGZ010000016">
    <property type="protein sequence ID" value="CAG5153214.1"/>
    <property type="molecule type" value="Genomic_DNA"/>
</dbReference>
<dbReference type="OrthoDB" id="4725912at2759"/>
<feature type="compositionally biased region" description="Polar residues" evidence="1">
    <location>
        <begin position="1"/>
        <end position="15"/>
    </location>
</feature>
<dbReference type="AlphaFoldDB" id="A0A8J2HZK6"/>
<reference evidence="2" key="1">
    <citation type="submission" date="2021-05" db="EMBL/GenBank/DDBJ databases">
        <authorList>
            <person name="Stam R."/>
        </authorList>
    </citation>
    <scope>NUCLEOTIDE SEQUENCE</scope>
    <source>
        <strain evidence="2">CS162</strain>
    </source>
</reference>
<dbReference type="RefSeq" id="XP_043166623.1">
    <property type="nucleotide sequence ID" value="XM_043310688.1"/>
</dbReference>
<protein>
    <submittedName>
        <fullName evidence="2">Uncharacterized protein</fullName>
    </submittedName>
</protein>
<proteinExistence type="predicted"/>
<sequence>MSTRTEASANMSIASETALEEPNKPMMPPSSHCLTLQVDFAWSKFRNTIASKGPDGQLTPLYIQHFRPTKPQLRFERANDHNTIAKGTIHSFSISGDCIIHGQELILKPLKRWKTEYNYLSHALDGTPVSWIANSSLKVWDYVCVNSITQEPIAKFSVNLWALKQVGNFYFEKRENGVPESLRDEVVITGLTLLYVMTMRMNNPVHLLGAAFAKPGKAEGDGAQATVLQDVRETNGKLKST</sequence>
<evidence type="ECO:0000256" key="1">
    <source>
        <dbReference type="SAM" id="MobiDB-lite"/>
    </source>
</evidence>